<evidence type="ECO:0000313" key="9">
    <source>
        <dbReference type="EMBL" id="KAA0190854.1"/>
    </source>
</evidence>
<proteinExistence type="predicted"/>
<keyword evidence="4" id="KW-0804">Transcription</keyword>
<dbReference type="PANTHER" id="PTHR46542:SF1">
    <property type="entry name" value="X-BOX BINDING PROTEIN 1"/>
    <property type="match status" value="1"/>
</dbReference>
<organism evidence="9 10">
    <name type="scientific">Fasciolopsis buskii</name>
    <dbReference type="NCBI Taxonomy" id="27845"/>
    <lineage>
        <taxon>Eukaryota</taxon>
        <taxon>Metazoa</taxon>
        <taxon>Spiralia</taxon>
        <taxon>Lophotrochozoa</taxon>
        <taxon>Platyhelminthes</taxon>
        <taxon>Trematoda</taxon>
        <taxon>Digenea</taxon>
        <taxon>Plagiorchiida</taxon>
        <taxon>Echinostomata</taxon>
        <taxon>Echinostomatoidea</taxon>
        <taxon>Fasciolidae</taxon>
        <taxon>Fasciolopsis</taxon>
    </lineage>
</organism>
<evidence type="ECO:0000256" key="5">
    <source>
        <dbReference type="ARBA" id="ARBA00023242"/>
    </source>
</evidence>
<dbReference type="InterPro" id="IPR046347">
    <property type="entry name" value="bZIP_sf"/>
</dbReference>
<evidence type="ECO:0000259" key="8">
    <source>
        <dbReference type="PROSITE" id="PS50217"/>
    </source>
</evidence>
<dbReference type="Proteomes" id="UP000728185">
    <property type="component" value="Unassembled WGS sequence"/>
</dbReference>
<dbReference type="CDD" id="cd14691">
    <property type="entry name" value="bZIP_XBP1"/>
    <property type="match status" value="1"/>
</dbReference>
<comment type="caution">
    <text evidence="9">The sequence shown here is derived from an EMBL/GenBank/DDBJ whole genome shotgun (WGS) entry which is preliminary data.</text>
</comment>
<dbReference type="InterPro" id="IPR052470">
    <property type="entry name" value="ER_Stress-Reg_TF"/>
</dbReference>
<keyword evidence="10" id="KW-1185">Reference proteome</keyword>
<reference evidence="9" key="1">
    <citation type="submission" date="2019-05" db="EMBL/GenBank/DDBJ databases">
        <title>Annotation for the trematode Fasciolopsis buski.</title>
        <authorList>
            <person name="Choi Y.-J."/>
        </authorList>
    </citation>
    <scope>NUCLEOTIDE SEQUENCE</scope>
    <source>
        <strain evidence="9">HT</strain>
        <tissue evidence="9">Whole worm</tissue>
    </source>
</reference>
<dbReference type="SMART" id="SM00338">
    <property type="entry name" value="BRLZ"/>
    <property type="match status" value="1"/>
</dbReference>
<keyword evidence="7" id="KW-0175">Coiled coil</keyword>
<evidence type="ECO:0000256" key="2">
    <source>
        <dbReference type="ARBA" id="ARBA00023015"/>
    </source>
</evidence>
<evidence type="ECO:0000313" key="10">
    <source>
        <dbReference type="Proteomes" id="UP000728185"/>
    </source>
</evidence>
<evidence type="ECO:0000256" key="3">
    <source>
        <dbReference type="ARBA" id="ARBA00023125"/>
    </source>
</evidence>
<dbReference type="GO" id="GO:0000977">
    <property type="term" value="F:RNA polymerase II transcription regulatory region sequence-specific DNA binding"/>
    <property type="evidence" value="ECO:0007669"/>
    <property type="project" value="TreeGrafter"/>
</dbReference>
<dbReference type="OrthoDB" id="20960at2759"/>
<dbReference type="AlphaFoldDB" id="A0A8E0RQY3"/>
<dbReference type="GO" id="GO:0000981">
    <property type="term" value="F:DNA-binding transcription factor activity, RNA polymerase II-specific"/>
    <property type="evidence" value="ECO:0007669"/>
    <property type="project" value="TreeGrafter"/>
</dbReference>
<keyword evidence="5" id="KW-0539">Nucleus</keyword>
<sequence length="263" mass="29405">MSGPYILTDSAQNDGPHSRIYYPISKFALGRRQNSSTVVSSEYAPRKRAKLDNLTEEEKVVRRKILNREAAQKARDRKRDLVASMESDLANIQAENEHLRAANRFLRKKFFEQEEKFMLLEKRLRSILSAMSRGEVSQIEPSESAALLPQPQGRTEYDLRFEADSPDASRSTCSPVLFDGPVVEVSTFNAEDAGSAGAVPPPSGHLNTEPSLLYDQILDSLQDGNTCEPSLLSPSSNSTDDLNDLMEFLYNDGFTPDHDSRTM</sequence>
<keyword evidence="1" id="KW-0832">Ubl conjugation</keyword>
<dbReference type="PANTHER" id="PTHR46542">
    <property type="entry name" value="X-BOX BINDING PROTEIN 1"/>
    <property type="match status" value="1"/>
</dbReference>
<keyword evidence="3" id="KW-0238">DNA-binding</keyword>
<dbReference type="GO" id="GO:0005634">
    <property type="term" value="C:nucleus"/>
    <property type="evidence" value="ECO:0007669"/>
    <property type="project" value="TreeGrafter"/>
</dbReference>
<dbReference type="Pfam" id="PF07716">
    <property type="entry name" value="bZIP_2"/>
    <property type="match status" value="1"/>
</dbReference>
<dbReference type="SUPFAM" id="SSF57959">
    <property type="entry name" value="Leucine zipper domain"/>
    <property type="match status" value="1"/>
</dbReference>
<evidence type="ECO:0000256" key="1">
    <source>
        <dbReference type="ARBA" id="ARBA00022843"/>
    </source>
</evidence>
<gene>
    <name evidence="9" type="ORF">FBUS_09923</name>
</gene>
<keyword evidence="2" id="KW-0805">Transcription regulation</keyword>
<name>A0A8E0RQY3_9TREM</name>
<dbReference type="InterPro" id="IPR004827">
    <property type="entry name" value="bZIP"/>
</dbReference>
<feature type="coiled-coil region" evidence="7">
    <location>
        <begin position="75"/>
        <end position="109"/>
    </location>
</feature>
<dbReference type="PROSITE" id="PS50217">
    <property type="entry name" value="BZIP"/>
    <property type="match status" value="1"/>
</dbReference>
<accession>A0A8E0RQY3</accession>
<dbReference type="Gene3D" id="1.20.5.170">
    <property type="match status" value="1"/>
</dbReference>
<protein>
    <recommendedName>
        <fullName evidence="6">X-box-binding protein 1</fullName>
    </recommendedName>
</protein>
<evidence type="ECO:0000256" key="4">
    <source>
        <dbReference type="ARBA" id="ARBA00023163"/>
    </source>
</evidence>
<evidence type="ECO:0000256" key="6">
    <source>
        <dbReference type="ARBA" id="ARBA00040165"/>
    </source>
</evidence>
<feature type="domain" description="BZIP" evidence="8">
    <location>
        <begin position="57"/>
        <end position="109"/>
    </location>
</feature>
<dbReference type="EMBL" id="LUCM01006731">
    <property type="protein sequence ID" value="KAA0190854.1"/>
    <property type="molecule type" value="Genomic_DNA"/>
</dbReference>
<evidence type="ECO:0000256" key="7">
    <source>
        <dbReference type="SAM" id="Coils"/>
    </source>
</evidence>